<feature type="transmembrane region" description="Helical" evidence="1">
    <location>
        <begin position="16"/>
        <end position="35"/>
    </location>
</feature>
<keyword evidence="1" id="KW-0472">Membrane</keyword>
<comment type="caution">
    <text evidence="2">The sequence shown here is derived from an EMBL/GenBank/DDBJ whole genome shotgun (WGS) entry which is preliminary data.</text>
</comment>
<dbReference type="Proteomes" id="UP000643207">
    <property type="component" value="Unassembled WGS sequence"/>
</dbReference>
<evidence type="ECO:0000256" key="1">
    <source>
        <dbReference type="SAM" id="Phobius"/>
    </source>
</evidence>
<keyword evidence="1" id="KW-1133">Transmembrane helix</keyword>
<dbReference type="EMBL" id="JAERRA010000002">
    <property type="protein sequence ID" value="MBL0720668.1"/>
    <property type="molecule type" value="Genomic_DNA"/>
</dbReference>
<proteinExistence type="predicted"/>
<feature type="transmembrane region" description="Helical" evidence="1">
    <location>
        <begin position="41"/>
        <end position="59"/>
    </location>
</feature>
<sequence>MSTPRTARLEIRPSPAWRAALIGLVLLAAGTLGAWLHGHELPLSLLLGLPLALALALLGRPARLLGPERPTVLAWDGRQWSMSPEGQALNVQPMLDLGDAMLLRMQQPGGGMLGHRWWALQRSRCAGDWAAFRAALYSARLEGSLSDGGAAPPPDRLP</sequence>
<evidence type="ECO:0000313" key="3">
    <source>
        <dbReference type="Proteomes" id="UP000643207"/>
    </source>
</evidence>
<reference evidence="2 3" key="1">
    <citation type="submission" date="2021-01" db="EMBL/GenBank/DDBJ databases">
        <title>Piscinibacter sp. Jin2 Genome sequencing and assembly.</title>
        <authorList>
            <person name="Kim I."/>
        </authorList>
    </citation>
    <scope>NUCLEOTIDE SEQUENCE [LARGE SCALE GENOMIC DNA]</scope>
    <source>
        <strain evidence="2 3">Jin2</strain>
    </source>
</reference>
<protein>
    <submittedName>
        <fullName evidence="2">Uncharacterized protein</fullName>
    </submittedName>
</protein>
<dbReference type="AlphaFoldDB" id="A0A9X0XGI1"/>
<name>A0A9X0XGI1_9BURK</name>
<evidence type="ECO:0000313" key="2">
    <source>
        <dbReference type="EMBL" id="MBL0720668.1"/>
    </source>
</evidence>
<dbReference type="RefSeq" id="WP_201827288.1">
    <property type="nucleotide sequence ID" value="NZ_JAERRA010000002.1"/>
</dbReference>
<keyword evidence="3" id="KW-1185">Reference proteome</keyword>
<gene>
    <name evidence="2" type="ORF">JI742_12310</name>
</gene>
<accession>A0A9X0XGI1</accession>
<keyword evidence="1" id="KW-0812">Transmembrane</keyword>
<organism evidence="2 3">
    <name type="scientific">Aquariibacter lacus</name>
    <dbReference type="NCBI Taxonomy" id="2801332"/>
    <lineage>
        <taxon>Bacteria</taxon>
        <taxon>Pseudomonadati</taxon>
        <taxon>Pseudomonadota</taxon>
        <taxon>Betaproteobacteria</taxon>
        <taxon>Burkholderiales</taxon>
        <taxon>Sphaerotilaceae</taxon>
        <taxon>Aquariibacter</taxon>
    </lineage>
</organism>